<gene>
    <name evidence="2" type="ORF">AADV58_18125</name>
</gene>
<dbReference type="Proteomes" id="UP001479520">
    <property type="component" value="Plasmid unnamed1"/>
</dbReference>
<sequence>MDFVPERKVTVAHDFEQRRLGEFLKQPQMHRRNTDFCRAHRNGGASIVKSSLHTMTESRMPSVKPCASLPGTNYRNSTSFAEIAYMVMLVFIATAGLAAGGYCTIVTLTATSVIKPYFYAPPEFAIPAMLMGILLMGCSAFLARLTLSEVR</sequence>
<keyword evidence="3" id="KW-1185">Reference proteome</keyword>
<geneLocation type="plasmid" evidence="2 3">
    <name>unnamed1</name>
</geneLocation>
<keyword evidence="2" id="KW-0614">Plasmid</keyword>
<organism evidence="2 3">
    <name type="scientific">Azonexus hydrophilus</name>
    <dbReference type="NCBI Taxonomy" id="418702"/>
    <lineage>
        <taxon>Bacteria</taxon>
        <taxon>Pseudomonadati</taxon>
        <taxon>Pseudomonadota</taxon>
        <taxon>Betaproteobacteria</taxon>
        <taxon>Rhodocyclales</taxon>
        <taxon>Azonexaceae</taxon>
        <taxon>Azonexus</taxon>
    </lineage>
</organism>
<evidence type="ECO:0000256" key="1">
    <source>
        <dbReference type="SAM" id="Phobius"/>
    </source>
</evidence>
<accession>A0ABZ2XLQ0</accession>
<evidence type="ECO:0008006" key="4">
    <source>
        <dbReference type="Google" id="ProtNLM"/>
    </source>
</evidence>
<feature type="transmembrane region" description="Helical" evidence="1">
    <location>
        <begin position="83"/>
        <end position="112"/>
    </location>
</feature>
<reference evidence="2 3" key="1">
    <citation type="submission" date="2024-04" db="EMBL/GenBank/DDBJ databases">
        <title>Dissimilatory iodate-reducing microorganisms contribute to the enrichment of iodine in groundwater.</title>
        <authorList>
            <person name="Jiang Z."/>
        </authorList>
    </citation>
    <scope>NUCLEOTIDE SEQUENCE [LARGE SCALE GENOMIC DNA]</scope>
    <source>
        <strain evidence="2 3">NCP973</strain>
        <plasmid evidence="2 3">unnamed1</plasmid>
    </source>
</reference>
<keyword evidence="1" id="KW-1133">Transmembrane helix</keyword>
<protein>
    <recommendedName>
        <fullName evidence="4">TRAP C4-dicarboxylate transport system permease DctM subunit domain-containing protein</fullName>
    </recommendedName>
</protein>
<evidence type="ECO:0000313" key="3">
    <source>
        <dbReference type="Proteomes" id="UP001479520"/>
    </source>
</evidence>
<keyword evidence="1" id="KW-0472">Membrane</keyword>
<feature type="transmembrane region" description="Helical" evidence="1">
    <location>
        <begin position="124"/>
        <end position="147"/>
    </location>
</feature>
<dbReference type="EMBL" id="CP151407">
    <property type="protein sequence ID" value="WZJ23328.1"/>
    <property type="molecule type" value="Genomic_DNA"/>
</dbReference>
<evidence type="ECO:0000313" key="2">
    <source>
        <dbReference type="EMBL" id="WZJ23328.1"/>
    </source>
</evidence>
<proteinExistence type="predicted"/>
<dbReference type="RefSeq" id="WP_341744667.1">
    <property type="nucleotide sequence ID" value="NZ_CP151407.1"/>
</dbReference>
<keyword evidence="1" id="KW-0812">Transmembrane</keyword>
<name>A0ABZ2XLQ0_9RHOO</name>